<dbReference type="AlphaFoldDB" id="A0A1B7MI64"/>
<dbReference type="Proteomes" id="UP000092154">
    <property type="component" value="Unassembled WGS sequence"/>
</dbReference>
<evidence type="ECO:0000313" key="3">
    <source>
        <dbReference type="Proteomes" id="UP000092154"/>
    </source>
</evidence>
<organism evidence="2 3">
    <name type="scientific">Rhizopogon vinicolor AM-OR11-026</name>
    <dbReference type="NCBI Taxonomy" id="1314800"/>
    <lineage>
        <taxon>Eukaryota</taxon>
        <taxon>Fungi</taxon>
        <taxon>Dikarya</taxon>
        <taxon>Basidiomycota</taxon>
        <taxon>Agaricomycotina</taxon>
        <taxon>Agaricomycetes</taxon>
        <taxon>Agaricomycetidae</taxon>
        <taxon>Boletales</taxon>
        <taxon>Suillineae</taxon>
        <taxon>Rhizopogonaceae</taxon>
        <taxon>Rhizopogon</taxon>
    </lineage>
</organism>
<gene>
    <name evidence="2" type="ORF">K503DRAFT_727152</name>
</gene>
<accession>A0A1B7MI64</accession>
<dbReference type="EMBL" id="KV449055">
    <property type="protein sequence ID" value="OAX32290.1"/>
    <property type="molecule type" value="Genomic_DNA"/>
</dbReference>
<dbReference type="OrthoDB" id="2366471at2759"/>
<feature type="transmembrane region" description="Helical" evidence="1">
    <location>
        <begin position="258"/>
        <end position="278"/>
    </location>
</feature>
<sequence length="447" mass="49455">MSIYLPLNKASFSLDTSGVMGFFGGEEALSAMATVHLYRGRRWLGWYNSPGSYTVAKKFGQLANSRFWDGIFPGPNPTPTEMFGLDGQQGPRFIGVLSGTDMTTGHLAYLTTQKANGTKEQIKIEGRMTAPVSVAVINLDKVNLEHGGEVPTMKVYHALCAAIPITSSLATCIACAIVRDWLACGLIVLGMVSSGLSCFVIGSGKLHFQLSEPSPYAPRGDGLLLMHNDVIILKGAERDITSVTKAKLVLDMGHSEKFNTIGVCSLLLLSQFLIQLLVIPQATLFGQIMFVSSLAVSWAYNSFLSSLEKERIQTELLWKALDNPRITKLAFPNRGAQTAFTCFALYAGIDTSKKSSSNFKPMKILERMIPNDTRVWIAWREHVAKQVLSEKKDKSFKADEQVVEDLEDEERQLLMQMLKDAEDGYRGYQDLEGRISAPRHRDTRARI</sequence>
<feature type="transmembrane region" description="Helical" evidence="1">
    <location>
        <begin position="180"/>
        <end position="201"/>
    </location>
</feature>
<keyword evidence="1" id="KW-1133">Transmembrane helix</keyword>
<evidence type="ECO:0000313" key="2">
    <source>
        <dbReference type="EMBL" id="OAX32290.1"/>
    </source>
</evidence>
<dbReference type="STRING" id="1314800.A0A1B7MI64"/>
<protein>
    <submittedName>
        <fullName evidence="2">Uncharacterized protein</fullName>
    </submittedName>
</protein>
<keyword evidence="1" id="KW-0812">Transmembrane</keyword>
<proteinExistence type="predicted"/>
<reference evidence="2 3" key="1">
    <citation type="submission" date="2016-06" db="EMBL/GenBank/DDBJ databases">
        <title>Comparative genomics of the ectomycorrhizal sister species Rhizopogon vinicolor and Rhizopogon vesiculosus (Basidiomycota: Boletales) reveals a divergence of the mating type B locus.</title>
        <authorList>
            <consortium name="DOE Joint Genome Institute"/>
            <person name="Mujic A.B."/>
            <person name="Kuo A."/>
            <person name="Tritt A."/>
            <person name="Lipzen A."/>
            <person name="Chen C."/>
            <person name="Johnson J."/>
            <person name="Sharma A."/>
            <person name="Barry K."/>
            <person name="Grigoriev I.V."/>
            <person name="Spatafora J.W."/>
        </authorList>
    </citation>
    <scope>NUCLEOTIDE SEQUENCE [LARGE SCALE GENOMIC DNA]</scope>
    <source>
        <strain evidence="2 3">AM-OR11-026</strain>
    </source>
</reference>
<keyword evidence="3" id="KW-1185">Reference proteome</keyword>
<evidence type="ECO:0000256" key="1">
    <source>
        <dbReference type="SAM" id="Phobius"/>
    </source>
</evidence>
<dbReference type="InParanoid" id="A0A1B7MI64"/>
<keyword evidence="1" id="KW-0472">Membrane</keyword>
<name>A0A1B7MI64_9AGAM</name>